<reference evidence="8 9" key="1">
    <citation type="submission" date="2020-08" db="EMBL/GenBank/DDBJ databases">
        <title>Sphingobacterium sp. DN00404 isolated from aquaculture water.</title>
        <authorList>
            <person name="Zhang M."/>
        </authorList>
    </citation>
    <scope>NUCLEOTIDE SEQUENCE [LARGE SCALE GENOMIC DNA]</scope>
    <source>
        <strain evidence="8 9">DN00404</strain>
    </source>
</reference>
<evidence type="ECO:0000256" key="3">
    <source>
        <dbReference type="ARBA" id="ARBA00022475"/>
    </source>
</evidence>
<evidence type="ECO:0000256" key="6">
    <source>
        <dbReference type="ARBA" id="ARBA00023136"/>
    </source>
</evidence>
<organism evidence="8 9">
    <name type="scientific">Sphingobacterium micropteri</name>
    <dbReference type="NCBI Taxonomy" id="2763501"/>
    <lineage>
        <taxon>Bacteria</taxon>
        <taxon>Pseudomonadati</taxon>
        <taxon>Bacteroidota</taxon>
        <taxon>Sphingobacteriia</taxon>
        <taxon>Sphingobacteriales</taxon>
        <taxon>Sphingobacteriaceae</taxon>
        <taxon>Sphingobacterium</taxon>
    </lineage>
</organism>
<keyword evidence="5 7" id="KW-1133">Transmembrane helix</keyword>
<feature type="transmembrane region" description="Helical" evidence="7">
    <location>
        <begin position="81"/>
        <end position="107"/>
    </location>
</feature>
<comment type="caution">
    <text evidence="8">The sequence shown here is derived from an EMBL/GenBank/DDBJ whole genome shotgun (WGS) entry which is preliminary data.</text>
</comment>
<gene>
    <name evidence="8" type="ORF">H8B06_08105</name>
</gene>
<dbReference type="InterPro" id="IPR050833">
    <property type="entry name" value="Poly_Biosynth_Transport"/>
</dbReference>
<feature type="transmembrane region" description="Helical" evidence="7">
    <location>
        <begin position="20"/>
        <end position="38"/>
    </location>
</feature>
<proteinExistence type="inferred from homology"/>
<feature type="transmembrane region" description="Helical" evidence="7">
    <location>
        <begin position="319"/>
        <end position="342"/>
    </location>
</feature>
<dbReference type="CDD" id="cd13127">
    <property type="entry name" value="MATE_tuaB_like"/>
    <property type="match status" value="1"/>
</dbReference>
<keyword evidence="3" id="KW-1003">Cell membrane</keyword>
<dbReference type="PANTHER" id="PTHR30250:SF10">
    <property type="entry name" value="LIPOPOLYSACCHARIDE BIOSYNTHESIS PROTEIN WZXC"/>
    <property type="match status" value="1"/>
</dbReference>
<feature type="transmembrane region" description="Helical" evidence="7">
    <location>
        <begin position="418"/>
        <end position="438"/>
    </location>
</feature>
<dbReference type="PANTHER" id="PTHR30250">
    <property type="entry name" value="PST FAMILY PREDICTED COLANIC ACID TRANSPORTER"/>
    <property type="match status" value="1"/>
</dbReference>
<feature type="transmembrane region" description="Helical" evidence="7">
    <location>
        <begin position="382"/>
        <end position="406"/>
    </location>
</feature>
<evidence type="ECO:0000256" key="5">
    <source>
        <dbReference type="ARBA" id="ARBA00022989"/>
    </source>
</evidence>
<feature type="transmembrane region" description="Helical" evidence="7">
    <location>
        <begin position="119"/>
        <end position="137"/>
    </location>
</feature>
<evidence type="ECO:0000256" key="7">
    <source>
        <dbReference type="SAM" id="Phobius"/>
    </source>
</evidence>
<feature type="transmembrane region" description="Helical" evidence="7">
    <location>
        <begin position="174"/>
        <end position="192"/>
    </location>
</feature>
<evidence type="ECO:0000256" key="4">
    <source>
        <dbReference type="ARBA" id="ARBA00022692"/>
    </source>
</evidence>
<comment type="subcellular location">
    <subcellularLocation>
        <location evidence="1">Cell membrane</location>
        <topology evidence="1">Multi-pass membrane protein</topology>
    </subcellularLocation>
</comment>
<evidence type="ECO:0000256" key="1">
    <source>
        <dbReference type="ARBA" id="ARBA00004651"/>
    </source>
</evidence>
<feature type="transmembrane region" description="Helical" evidence="7">
    <location>
        <begin position="354"/>
        <end position="376"/>
    </location>
</feature>
<dbReference type="EMBL" id="JACOIK010000005">
    <property type="protein sequence ID" value="MBD1432782.1"/>
    <property type="molecule type" value="Genomic_DNA"/>
</dbReference>
<dbReference type="RefSeq" id="WP_190993780.1">
    <property type="nucleotide sequence ID" value="NZ_JACOIK010000005.1"/>
</dbReference>
<sequence length="478" mass="54427">MRSIKEQILSGIFFTSIAKYANLIVSLGVTAVLARLLAPEQFGIVAIAMVSITFLNLVSDIGLFPAVIQFKTLRKTDLSKLFSLSCYIGLGLSLMLLISASIIATYYNQAQLRPVLQLLSIHLFFTTISVVPNALFYRKRMFKFIAVRSFVIQVLGGTIALIFAYFGAGVYALLINPILSSILMFLVSYLRFPLHFQFKFSILPLRYVFRYSVFQFLFNIINYFSRNADTLLVGKYIGMTSLGYYDKAYQLMSLPLQNITQVITPVIHPILSMYTGDHNKLILANEQMIRLLALIGFPLSVFCFFSAEQLVLVLFGPQWIQAVPSFRILSMSIGIQLILSSSGSIFQSIGNTKYLFVCGLFSAVLNVSGILLGIFYYESIVAVATCLVITFSINFLFTYLLMYTILFKIKIWRFLKLLIKPILFSLVLSIFLYLLSIFNAELVWMQLVMNMIFFIVSFLVFVWFGGYRDLINQFLRRR</sequence>
<keyword evidence="6 7" id="KW-0472">Membrane</keyword>
<keyword evidence="4 7" id="KW-0812">Transmembrane</keyword>
<feature type="transmembrane region" description="Helical" evidence="7">
    <location>
        <begin position="444"/>
        <end position="467"/>
    </location>
</feature>
<dbReference type="Proteomes" id="UP000602759">
    <property type="component" value="Unassembled WGS sequence"/>
</dbReference>
<comment type="similarity">
    <text evidence="2">Belongs to the polysaccharide synthase family.</text>
</comment>
<feature type="transmembrane region" description="Helical" evidence="7">
    <location>
        <begin position="149"/>
        <end position="168"/>
    </location>
</feature>
<evidence type="ECO:0000256" key="2">
    <source>
        <dbReference type="ARBA" id="ARBA00007430"/>
    </source>
</evidence>
<evidence type="ECO:0000313" key="8">
    <source>
        <dbReference type="EMBL" id="MBD1432782.1"/>
    </source>
</evidence>
<feature type="transmembrane region" description="Helical" evidence="7">
    <location>
        <begin position="44"/>
        <end position="69"/>
    </location>
</feature>
<name>A0ABR7YN92_9SPHI</name>
<accession>A0ABR7YN92</accession>
<feature type="transmembrane region" description="Helical" evidence="7">
    <location>
        <begin position="288"/>
        <end position="307"/>
    </location>
</feature>
<evidence type="ECO:0000313" key="9">
    <source>
        <dbReference type="Proteomes" id="UP000602759"/>
    </source>
</evidence>
<keyword evidence="9" id="KW-1185">Reference proteome</keyword>
<protein>
    <submittedName>
        <fullName evidence="8">Lipopolysaccharide biosynthesis protein</fullName>
    </submittedName>
</protein>
<dbReference type="Pfam" id="PF13440">
    <property type="entry name" value="Polysacc_synt_3"/>
    <property type="match status" value="1"/>
</dbReference>